<evidence type="ECO:0000259" key="8">
    <source>
        <dbReference type="PROSITE" id="PS50066"/>
    </source>
</evidence>
<evidence type="ECO:0000313" key="10">
    <source>
        <dbReference type="EMBL" id="MCL7039323.1"/>
    </source>
</evidence>
<organism evidence="10 11">
    <name type="scientific">Papaver nudicaule</name>
    <name type="common">Iceland poppy</name>
    <dbReference type="NCBI Taxonomy" id="74823"/>
    <lineage>
        <taxon>Eukaryota</taxon>
        <taxon>Viridiplantae</taxon>
        <taxon>Streptophyta</taxon>
        <taxon>Embryophyta</taxon>
        <taxon>Tracheophyta</taxon>
        <taxon>Spermatophyta</taxon>
        <taxon>Magnoliopsida</taxon>
        <taxon>Ranunculales</taxon>
        <taxon>Papaveraceae</taxon>
        <taxon>Papaveroideae</taxon>
        <taxon>Papaver</taxon>
    </lineage>
</organism>
<evidence type="ECO:0000256" key="6">
    <source>
        <dbReference type="SAM" id="Coils"/>
    </source>
</evidence>
<gene>
    <name evidence="10" type="ORF">MKW94_015403</name>
</gene>
<feature type="region of interest" description="Disordered" evidence="7">
    <location>
        <begin position="1"/>
        <end position="25"/>
    </location>
</feature>
<dbReference type="GO" id="GO:0005634">
    <property type="term" value="C:nucleus"/>
    <property type="evidence" value="ECO:0007669"/>
    <property type="project" value="UniProtKB-SubCell"/>
</dbReference>
<evidence type="ECO:0000256" key="1">
    <source>
        <dbReference type="ARBA" id="ARBA00004123"/>
    </source>
</evidence>
<feature type="coiled-coil region" evidence="6">
    <location>
        <begin position="104"/>
        <end position="131"/>
    </location>
</feature>
<keyword evidence="11" id="KW-1185">Reference proteome</keyword>
<dbReference type="SUPFAM" id="SSF55455">
    <property type="entry name" value="SRF-like"/>
    <property type="match status" value="1"/>
</dbReference>
<evidence type="ECO:0000259" key="9">
    <source>
        <dbReference type="PROSITE" id="PS51297"/>
    </source>
</evidence>
<comment type="subcellular location">
    <subcellularLocation>
        <location evidence="1">Nucleus</location>
    </subcellularLocation>
</comment>
<keyword evidence="4" id="KW-0804">Transcription</keyword>
<feature type="domain" description="MADS-box" evidence="8">
    <location>
        <begin position="24"/>
        <end position="68"/>
    </location>
</feature>
<evidence type="ECO:0000256" key="7">
    <source>
        <dbReference type="SAM" id="MobiDB-lite"/>
    </source>
</evidence>
<evidence type="ECO:0000256" key="3">
    <source>
        <dbReference type="ARBA" id="ARBA00023125"/>
    </source>
</evidence>
<keyword evidence="6" id="KW-0175">Coiled coil</keyword>
<evidence type="ECO:0000313" key="11">
    <source>
        <dbReference type="Proteomes" id="UP001177140"/>
    </source>
</evidence>
<feature type="compositionally biased region" description="Basic residues" evidence="7">
    <location>
        <begin position="15"/>
        <end position="24"/>
    </location>
</feature>
<feature type="compositionally biased region" description="Polar residues" evidence="7">
    <location>
        <begin position="1"/>
        <end position="14"/>
    </location>
</feature>
<dbReference type="PROSITE" id="PS51297">
    <property type="entry name" value="K_BOX"/>
    <property type="match status" value="1"/>
</dbReference>
<dbReference type="GO" id="GO:0003700">
    <property type="term" value="F:DNA-binding transcription factor activity"/>
    <property type="evidence" value="ECO:0007669"/>
    <property type="project" value="InterPro"/>
</dbReference>
<reference evidence="10" key="1">
    <citation type="submission" date="2022-03" db="EMBL/GenBank/DDBJ databases">
        <title>A functionally conserved STORR gene fusion in Papaver species that diverged 16.8 million years ago.</title>
        <authorList>
            <person name="Catania T."/>
        </authorList>
    </citation>
    <scope>NUCLEOTIDE SEQUENCE</scope>
    <source>
        <strain evidence="10">S-191538</strain>
    </source>
</reference>
<dbReference type="InterPro" id="IPR050142">
    <property type="entry name" value="MADS-box/MEF2_TF"/>
</dbReference>
<dbReference type="Pfam" id="PF01486">
    <property type="entry name" value="K-box"/>
    <property type="match status" value="1"/>
</dbReference>
<dbReference type="GO" id="GO:0046983">
    <property type="term" value="F:protein dimerization activity"/>
    <property type="evidence" value="ECO:0007669"/>
    <property type="project" value="InterPro"/>
</dbReference>
<dbReference type="Pfam" id="PF00319">
    <property type="entry name" value="SRF-TF"/>
    <property type="match status" value="1"/>
</dbReference>
<proteinExistence type="predicted"/>
<name>A0AA41VDQ5_PAPNU</name>
<keyword evidence="2" id="KW-0805">Transcription regulation</keyword>
<accession>A0AA41VDQ5</accession>
<dbReference type="InterPro" id="IPR002100">
    <property type="entry name" value="TF_MADSbox"/>
</dbReference>
<dbReference type="EMBL" id="JAJJMA010200245">
    <property type="protein sequence ID" value="MCL7039323.1"/>
    <property type="molecule type" value="Genomic_DNA"/>
</dbReference>
<dbReference type="PANTHER" id="PTHR48019">
    <property type="entry name" value="SERUM RESPONSE FACTOR HOMOLOG"/>
    <property type="match status" value="1"/>
</dbReference>
<dbReference type="Proteomes" id="UP001177140">
    <property type="component" value="Unassembled WGS sequence"/>
</dbReference>
<protein>
    <submittedName>
        <fullName evidence="10">Uncharacterized protein</fullName>
    </submittedName>
</protein>
<evidence type="ECO:0000256" key="4">
    <source>
        <dbReference type="ARBA" id="ARBA00023163"/>
    </source>
</evidence>
<dbReference type="InterPro" id="IPR036879">
    <property type="entry name" value="TF_MADSbox_sf"/>
</dbReference>
<sequence length="205" mass="23396">MENNLEIGSTSGVKQKSRPKKRVIQKLENEKRREITLGKRKNSLLRKAQELSVLCDAEVAAIVISESGSTTYGYANPSVESIADRYKKACAESSSTICSSQANTEFYQREATKLRRQIELLEQSNRHLKGEALSSLSIKELKQLEGRVEKSISQIQSKKYELWLAETQYMQKKQTDMQNDRIYLQAKVDEMERAGQHMNLMSGNE</sequence>
<dbReference type="SMART" id="SM00432">
    <property type="entry name" value="MADS"/>
    <property type="match status" value="1"/>
</dbReference>
<evidence type="ECO:0000256" key="2">
    <source>
        <dbReference type="ARBA" id="ARBA00023015"/>
    </source>
</evidence>
<dbReference type="PROSITE" id="PS50066">
    <property type="entry name" value="MADS_BOX_2"/>
    <property type="match status" value="1"/>
</dbReference>
<keyword evidence="5" id="KW-0539">Nucleus</keyword>
<dbReference type="AlphaFoldDB" id="A0AA41VDQ5"/>
<keyword evidence="3" id="KW-0238">DNA-binding</keyword>
<comment type="caution">
    <text evidence="10">The sequence shown here is derived from an EMBL/GenBank/DDBJ whole genome shotgun (WGS) entry which is preliminary data.</text>
</comment>
<feature type="domain" description="K-box" evidence="9">
    <location>
        <begin position="104"/>
        <end position="194"/>
    </location>
</feature>
<dbReference type="PRINTS" id="PR00404">
    <property type="entry name" value="MADSDOMAIN"/>
</dbReference>
<dbReference type="Gene3D" id="3.40.1810.10">
    <property type="entry name" value="Transcription factor, MADS-box"/>
    <property type="match status" value="1"/>
</dbReference>
<dbReference type="GO" id="GO:0003677">
    <property type="term" value="F:DNA binding"/>
    <property type="evidence" value="ECO:0007669"/>
    <property type="project" value="UniProtKB-KW"/>
</dbReference>
<evidence type="ECO:0000256" key="5">
    <source>
        <dbReference type="ARBA" id="ARBA00023242"/>
    </source>
</evidence>
<dbReference type="InterPro" id="IPR002487">
    <property type="entry name" value="TF_Kbox"/>
</dbReference>